<dbReference type="InterPro" id="IPR051002">
    <property type="entry name" value="UBA_autophagy_assoc_protein"/>
</dbReference>
<evidence type="ECO:0000313" key="4">
    <source>
        <dbReference type="Proteomes" id="UP001438707"/>
    </source>
</evidence>
<gene>
    <name evidence="3" type="ORF">WJX74_002075</name>
</gene>
<feature type="coiled-coil region" evidence="1">
    <location>
        <begin position="748"/>
        <end position="775"/>
    </location>
</feature>
<feature type="compositionally biased region" description="Polar residues" evidence="2">
    <location>
        <begin position="1216"/>
        <end position="1243"/>
    </location>
</feature>
<name>A0AAW1RL39_9CHLO</name>
<dbReference type="InterPro" id="IPR001680">
    <property type="entry name" value="WD40_rpt"/>
</dbReference>
<feature type="compositionally biased region" description="Polar residues" evidence="2">
    <location>
        <begin position="776"/>
        <end position="785"/>
    </location>
</feature>
<keyword evidence="4" id="KW-1185">Reference proteome</keyword>
<feature type="region of interest" description="Disordered" evidence="2">
    <location>
        <begin position="1152"/>
        <end position="1201"/>
    </location>
</feature>
<feature type="region of interest" description="Disordered" evidence="2">
    <location>
        <begin position="1214"/>
        <end position="1243"/>
    </location>
</feature>
<feature type="region of interest" description="Disordered" evidence="2">
    <location>
        <begin position="907"/>
        <end position="975"/>
    </location>
</feature>
<dbReference type="SMART" id="SM00320">
    <property type="entry name" value="WD40"/>
    <property type="match status" value="2"/>
</dbReference>
<feature type="compositionally biased region" description="Polar residues" evidence="2">
    <location>
        <begin position="1180"/>
        <end position="1192"/>
    </location>
</feature>
<accession>A0AAW1RL39</accession>
<feature type="compositionally biased region" description="Polar residues" evidence="2">
    <location>
        <begin position="913"/>
        <end position="924"/>
    </location>
</feature>
<feature type="coiled-coil region" evidence="1">
    <location>
        <begin position="494"/>
        <end position="556"/>
    </location>
</feature>
<dbReference type="SUPFAM" id="SSF50978">
    <property type="entry name" value="WD40 repeat-like"/>
    <property type="match status" value="1"/>
</dbReference>
<keyword evidence="1" id="KW-0175">Coiled coil</keyword>
<dbReference type="PANTHER" id="PTHR31915">
    <property type="entry name" value="SKICH DOMAIN-CONTAINING PROTEIN"/>
    <property type="match status" value="1"/>
</dbReference>
<feature type="compositionally biased region" description="Low complexity" evidence="2">
    <location>
        <begin position="795"/>
        <end position="825"/>
    </location>
</feature>
<feature type="compositionally biased region" description="Low complexity" evidence="2">
    <location>
        <begin position="839"/>
        <end position="853"/>
    </location>
</feature>
<dbReference type="EMBL" id="JALJOS010000009">
    <property type="protein sequence ID" value="KAK9834453.1"/>
    <property type="molecule type" value="Genomic_DNA"/>
</dbReference>
<dbReference type="InterPro" id="IPR015943">
    <property type="entry name" value="WD40/YVTN_repeat-like_dom_sf"/>
</dbReference>
<evidence type="ECO:0000256" key="1">
    <source>
        <dbReference type="SAM" id="Coils"/>
    </source>
</evidence>
<feature type="compositionally biased region" description="Polar residues" evidence="2">
    <location>
        <begin position="1160"/>
        <end position="1170"/>
    </location>
</feature>
<proteinExistence type="predicted"/>
<comment type="caution">
    <text evidence="3">The sequence shown here is derived from an EMBL/GenBank/DDBJ whole genome shotgun (WGS) entry which is preliminary data.</text>
</comment>
<sequence length="1351" mass="144118">MEVKAVPRQAAPVVEELPAGALCWAQVQALQNTKASGIQGSAIHAGSLWTWSRSGLQRWNLLSGRATTCAIPGELSGPVQCMASDGALLWFGLGGANGSILGLQATDAGLARRQELAGHSGGVSCLLPCQHQGQPVMLSAGSDFQVKIWSADGKLLRMSGHHHASVEALSAVPGATGTDLVWSGSSDGFLFSMPVSSDADALQPRRIKASASAGITCITAVGGLMWVARMNGSIAVFDPRSETMSSEVIGRSARISCMGVAGQHVWVGYSDRHITVHDARTAELLYNVGDQDQHLEAQQMIQLNHQVGACGFLKNLLVSGWNIWTINSTGIKVFADEGQHLQAQHTMQEQQEHLSQAATLAAALRSKVSELQDQVQKLESELQKSQHRNAADKRAADENMQKQTKEAAASLAEQQKAAGEKLAEQQAAAEQKLAAAISKLQQDEIELTSKLEAAEKGLAGAKSQAANAHAVAAAAADLHNAALEDSQRLHQAALAAEQDKAAALEAALQQAVALQGKTAAAADALSVANSQLEARTKEAEVELQQLKEQLTASQTLDAVSRLQTAAGLQQEADLEAALAAAKDREEDLGSLQQHLHERLTQAVAEKEAAQRDAFIAHEQLAELQEAGLLKATADQQRLKDDHAEQIRRLQAEAALLKQQQQDGAEQTSRIQLLQDEIGALRQQLLDQQQQAEADALENASALQSHEADIADLQQQLAARAADKSQFESNMAATDDLIASLKAEHAQAVATAEGKADSMQQALQEADKLIATLKAQQVVSNGSQSQPLTPPPTPPARTTHPGGHHGQAAGRASAIAHASANINIGSQPPQHGYPGNVRSQMHQQPKFQGFQQVQADDVQHPNSAQEQPGPEPLSSLPHAHVEQAQDVSFPQVWANLQPARLQHDSVREQPPLAQHNSSMNPSQSMLLDDASRPSTSGMDPDDALQEILMTDEGPVPSQSSPEDEAGTMDHGEDDQAASSNIVDAEAQSSLRMTFDRQLGLEGQCLWGPEASVLKAPEGDAGMDVDEDAHASDVHKWAATMEADLDSLAAVAAATRVAAGAQIQELRAAALELGQQQMGGLQDLQKLLSDCLQDRYELQVASRALQKQALQEAGQNSKVLQLELGVQQAALDHQRLEQELAGLLQELSLEPVTAAHSEPSKGAQTTRDQCIQTDEPKASVESPLQTGLTESHPCQQHPHKPGWRHEYQVVHGRIVDSPTDSSETGNDGHLSNPSEPSRCNQHQHGRLNQTALPLQSTGSADLLVTQSLPAFQPKPSGVPMQSSAKRPCSLKSLQLSSHTQDHSSGLISAHRSCDADSLQQDGHGLQDALCEPFLPALYSLREPVRYLAPTGYI</sequence>
<feature type="region of interest" description="Disordered" evidence="2">
    <location>
        <begin position="381"/>
        <end position="402"/>
    </location>
</feature>
<dbReference type="Gene3D" id="2.130.10.10">
    <property type="entry name" value="YVTN repeat-like/Quinoprotein amine dehydrogenase"/>
    <property type="match status" value="1"/>
</dbReference>
<dbReference type="InterPro" id="IPR036322">
    <property type="entry name" value="WD40_repeat_dom_sf"/>
</dbReference>
<feature type="region of interest" description="Disordered" evidence="2">
    <location>
        <begin position="776"/>
        <end position="875"/>
    </location>
</feature>
<dbReference type="Proteomes" id="UP001438707">
    <property type="component" value="Unassembled WGS sequence"/>
</dbReference>
<organism evidence="3 4">
    <name type="scientific">Apatococcus lobatus</name>
    <dbReference type="NCBI Taxonomy" id="904363"/>
    <lineage>
        <taxon>Eukaryota</taxon>
        <taxon>Viridiplantae</taxon>
        <taxon>Chlorophyta</taxon>
        <taxon>core chlorophytes</taxon>
        <taxon>Trebouxiophyceae</taxon>
        <taxon>Chlorellales</taxon>
        <taxon>Chlorellaceae</taxon>
        <taxon>Apatococcus</taxon>
    </lineage>
</organism>
<evidence type="ECO:0000313" key="3">
    <source>
        <dbReference type="EMBL" id="KAK9834453.1"/>
    </source>
</evidence>
<evidence type="ECO:0000256" key="2">
    <source>
        <dbReference type="SAM" id="MobiDB-lite"/>
    </source>
</evidence>
<dbReference type="PANTHER" id="PTHR31915:SF6">
    <property type="entry name" value="SKICH DOMAIN-CONTAINING PROTEIN"/>
    <property type="match status" value="1"/>
</dbReference>
<feature type="coiled-coil region" evidence="1">
    <location>
        <begin position="606"/>
        <end position="722"/>
    </location>
</feature>
<reference evidence="3 4" key="1">
    <citation type="journal article" date="2024" name="Nat. Commun.">
        <title>Phylogenomics reveals the evolutionary origins of lichenization in chlorophyte algae.</title>
        <authorList>
            <person name="Puginier C."/>
            <person name="Libourel C."/>
            <person name="Otte J."/>
            <person name="Skaloud P."/>
            <person name="Haon M."/>
            <person name="Grisel S."/>
            <person name="Petersen M."/>
            <person name="Berrin J.G."/>
            <person name="Delaux P.M."/>
            <person name="Dal Grande F."/>
            <person name="Keller J."/>
        </authorList>
    </citation>
    <scope>NUCLEOTIDE SEQUENCE [LARGE SCALE GENOMIC DNA]</scope>
    <source>
        <strain evidence="3 4">SAG 2145</strain>
    </source>
</reference>
<protein>
    <submittedName>
        <fullName evidence="3">Uncharacterized protein</fullName>
    </submittedName>
</protein>
<feature type="compositionally biased region" description="Acidic residues" evidence="2">
    <location>
        <begin position="960"/>
        <end position="974"/>
    </location>
</feature>